<reference evidence="1" key="1">
    <citation type="journal article" date="2020" name="mSystems">
        <title>Genome- and Community-Level Interaction Insights into Carbon Utilization and Element Cycling Functions of Hydrothermarchaeota in Hydrothermal Sediment.</title>
        <authorList>
            <person name="Zhou Z."/>
            <person name="Liu Y."/>
            <person name="Xu W."/>
            <person name="Pan J."/>
            <person name="Luo Z.H."/>
            <person name="Li M."/>
        </authorList>
    </citation>
    <scope>NUCLEOTIDE SEQUENCE [LARGE SCALE GENOMIC DNA]</scope>
    <source>
        <strain evidence="1">SpSt-1182</strain>
    </source>
</reference>
<name>A0A7V0XE97_UNCW3</name>
<evidence type="ECO:0000313" key="1">
    <source>
        <dbReference type="EMBL" id="HDQ98857.1"/>
    </source>
</evidence>
<accession>A0A7V0XE97</accession>
<organism evidence="1">
    <name type="scientific">candidate division WOR-3 bacterium</name>
    <dbReference type="NCBI Taxonomy" id="2052148"/>
    <lineage>
        <taxon>Bacteria</taxon>
        <taxon>Bacteria division WOR-3</taxon>
    </lineage>
</organism>
<sequence length="676" mass="75221">MSRRIGVSPLRLATIVAVLAVCTGLSLGQNKAWPWSTGSLYEGTEPSQARMLEICPDVTGWIPTYTVHATWRSSASVYYDYSPNSGASWVGEMLVPSQRPYGTLRPALRALPDDRVWLSKQNSWGGGNFGVELAVQRARPPQPWPGSWYFDTKDIADMYPNALATTLSSGVSGDDISPGGGSSSLTSGQPMIYLVTTRQSASPPVSELWFMAIDTLQGHPYYECVLATAPSGHDFQPSISHTPGDYVHIAYRSESGRIWYRTWSWLCRPDWIRQGAQPIWDNPYPISSGFYEPASEPSIDAYGDSVYCAWRGPNEFGQQIGEVYQAKRSLFNPTYYWEGHRNVSQSPYLESGSPQGHTGTTVVWQEQVSGPQGAFEAMVRWTPGPIMQLSASPGHDSRWPHVAVVNPVPWGGFQYKTYALWSDKDRSSNADSIRFRYYVYIPNLAGSPEYPSYLAATLGTEEQSPYCRSRDGFRRYPEASLDIGRTELVYRLPYLDPRRDYKAELVVFNGEREPLAQDYSFGDRAVHPVEVRAGAWDTVYLTIPREAYRTTEATLTITRREGPHAALAGLKVYEAHPLDAAGGGQQGQRSGAQALAIRAEPNPFTDRCVINLPAGMRGTRATVHDVTGRQVRELTETRGALVWDGRDSRGECLPAGVYYCHLSTDAERSWTKLVKR</sequence>
<dbReference type="AlphaFoldDB" id="A0A7V0XE97"/>
<dbReference type="Proteomes" id="UP000885672">
    <property type="component" value="Unassembled WGS sequence"/>
</dbReference>
<proteinExistence type="predicted"/>
<gene>
    <name evidence="1" type="ORF">ENN51_01020</name>
</gene>
<dbReference type="Gene3D" id="2.60.40.4070">
    <property type="match status" value="1"/>
</dbReference>
<dbReference type="EMBL" id="DSBX01000031">
    <property type="protein sequence ID" value="HDQ98857.1"/>
    <property type="molecule type" value="Genomic_DNA"/>
</dbReference>
<comment type="caution">
    <text evidence="1">The sequence shown here is derived from an EMBL/GenBank/DDBJ whole genome shotgun (WGS) entry which is preliminary data.</text>
</comment>
<protein>
    <submittedName>
        <fullName evidence="1">T9SS type A sorting domain-containing protein</fullName>
    </submittedName>
</protein>